<dbReference type="Proteomes" id="UP000789396">
    <property type="component" value="Unassembled WGS sequence"/>
</dbReference>
<protein>
    <submittedName>
        <fullName evidence="1">16869_t:CDS:1</fullName>
    </submittedName>
</protein>
<name>A0A9N9PDQ4_9GLOM</name>
<evidence type="ECO:0000313" key="2">
    <source>
        <dbReference type="Proteomes" id="UP000789396"/>
    </source>
</evidence>
<comment type="caution">
    <text evidence="1">The sequence shown here is derived from an EMBL/GenBank/DDBJ whole genome shotgun (WGS) entry which is preliminary data.</text>
</comment>
<dbReference type="OrthoDB" id="10333336at2759"/>
<proteinExistence type="predicted"/>
<evidence type="ECO:0000313" key="1">
    <source>
        <dbReference type="EMBL" id="CAG8807026.1"/>
    </source>
</evidence>
<gene>
    <name evidence="1" type="ORF">RFULGI_LOCUS18338</name>
</gene>
<organism evidence="1 2">
    <name type="scientific">Racocetra fulgida</name>
    <dbReference type="NCBI Taxonomy" id="60492"/>
    <lineage>
        <taxon>Eukaryota</taxon>
        <taxon>Fungi</taxon>
        <taxon>Fungi incertae sedis</taxon>
        <taxon>Mucoromycota</taxon>
        <taxon>Glomeromycotina</taxon>
        <taxon>Glomeromycetes</taxon>
        <taxon>Diversisporales</taxon>
        <taxon>Gigasporaceae</taxon>
        <taxon>Racocetra</taxon>
    </lineage>
</organism>
<dbReference type="AlphaFoldDB" id="A0A9N9PDQ4"/>
<sequence length="55" mass="6406">AIILQDKSTKIKLSRQARTYKNKKFKSEQKQTKMLHNSNNNILSVIDNITFDPSQ</sequence>
<feature type="non-terminal residue" evidence="1">
    <location>
        <position position="1"/>
    </location>
</feature>
<accession>A0A9N9PDQ4</accession>
<feature type="non-terminal residue" evidence="1">
    <location>
        <position position="55"/>
    </location>
</feature>
<keyword evidence="2" id="KW-1185">Reference proteome</keyword>
<reference evidence="1" key="1">
    <citation type="submission" date="2021-06" db="EMBL/GenBank/DDBJ databases">
        <authorList>
            <person name="Kallberg Y."/>
            <person name="Tangrot J."/>
            <person name="Rosling A."/>
        </authorList>
    </citation>
    <scope>NUCLEOTIDE SEQUENCE</scope>
    <source>
        <strain evidence="1">IN212</strain>
    </source>
</reference>
<dbReference type="EMBL" id="CAJVPZ010079504">
    <property type="protein sequence ID" value="CAG8807026.1"/>
    <property type="molecule type" value="Genomic_DNA"/>
</dbReference>